<dbReference type="PANTHER" id="PTHR37841">
    <property type="entry name" value="GLR2918 PROTEIN"/>
    <property type="match status" value="1"/>
</dbReference>
<dbReference type="AlphaFoldDB" id="F2AZG3"/>
<dbReference type="PATRIC" id="fig|991778.3.peg.5421"/>
<dbReference type="RefSeq" id="WP_007329023.1">
    <property type="nucleotide sequence ID" value="NZ_AFAR01000258.1"/>
</dbReference>
<evidence type="ECO:0000313" key="1">
    <source>
        <dbReference type="EMBL" id="EGF24959.1"/>
    </source>
</evidence>
<gene>
    <name evidence="1" type="ORF">RBWH47_03414</name>
</gene>
<organism evidence="1 2">
    <name type="scientific">Rhodopirellula baltica WH47</name>
    <dbReference type="NCBI Taxonomy" id="991778"/>
    <lineage>
        <taxon>Bacteria</taxon>
        <taxon>Pseudomonadati</taxon>
        <taxon>Planctomycetota</taxon>
        <taxon>Planctomycetia</taxon>
        <taxon>Pirellulales</taxon>
        <taxon>Pirellulaceae</taxon>
        <taxon>Rhodopirellula</taxon>
    </lineage>
</organism>
<dbReference type="PANTHER" id="PTHR37841:SF1">
    <property type="entry name" value="DUF3298 DOMAIN-CONTAINING PROTEIN"/>
    <property type="match status" value="1"/>
</dbReference>
<dbReference type="EMBL" id="AFAR01000258">
    <property type="protein sequence ID" value="EGF24959.1"/>
    <property type="molecule type" value="Genomic_DNA"/>
</dbReference>
<reference evidence="1 2" key="1">
    <citation type="journal article" date="2013" name="Mar. Genomics">
        <title>Expression of sulfatases in Rhodopirellula baltica and the diversity of sulfatases in the genus Rhodopirellula.</title>
        <authorList>
            <person name="Wegner C.E."/>
            <person name="Richter-Heitmann T."/>
            <person name="Klindworth A."/>
            <person name="Klockow C."/>
            <person name="Richter M."/>
            <person name="Achstetter T."/>
            <person name="Glockner F.O."/>
            <person name="Harder J."/>
        </authorList>
    </citation>
    <scope>NUCLEOTIDE SEQUENCE [LARGE SCALE GENOMIC DNA]</scope>
    <source>
        <strain evidence="1 2">WH47</strain>
    </source>
</reference>
<name>F2AZG3_RHOBT</name>
<sequence>MKRHPRKRTILSFLILGVLGVLIANVFQAQPREEADRQTKFTQAGPAGKPAFPFRRNQLWGFLDRNGRIAIPPMYRHTTGVQDGRALVWIEDNVCVIDQAGAVLSRLPNSYLAWWAAKDRIWLKDKETDLYALFADSGKEIVPPTYQDVNSFQDGFAAVASDGEWEFPGFLEGATYRYIDVNGNNVFGKTFDDTAWDFHDGYAVADDAVIDRKGNVVFETPDGSDFQFSQGWISVDDYGPPRATKYLDAKGRVVLQVPLRSEEFSEGLAAFAVEVTPNFEDDDATSVLRWGYLDRDGTQVIPPTFTSAQPFQNGLAAVGVTKLKGTARSILDQERIGFIDRSGKMVIPAKYNDTTGFANDRCLVHQGGEQPEVMDGPTWWERGRWLLIDKSGDDLEPIR</sequence>
<proteinExistence type="predicted"/>
<dbReference type="InterPro" id="IPR032774">
    <property type="entry name" value="WG_beta_rep"/>
</dbReference>
<evidence type="ECO:0000313" key="2">
    <source>
        <dbReference type="Proteomes" id="UP000006222"/>
    </source>
</evidence>
<protein>
    <submittedName>
        <fullName evidence="1">KWG repeat domain protein</fullName>
    </submittedName>
</protein>
<dbReference type="Pfam" id="PF14903">
    <property type="entry name" value="WG_beta_rep"/>
    <property type="match status" value="5"/>
</dbReference>
<comment type="caution">
    <text evidence="1">The sequence shown here is derived from an EMBL/GenBank/DDBJ whole genome shotgun (WGS) entry which is preliminary data.</text>
</comment>
<accession>F2AZG3</accession>
<dbReference type="Proteomes" id="UP000006222">
    <property type="component" value="Unassembled WGS sequence"/>
</dbReference>